<dbReference type="Proteomes" id="UP000324222">
    <property type="component" value="Unassembled WGS sequence"/>
</dbReference>
<reference evidence="2 3" key="1">
    <citation type="submission" date="2019-05" db="EMBL/GenBank/DDBJ databases">
        <title>Another draft genome of Portunus trituberculatus and its Hox gene families provides insights of decapod evolution.</title>
        <authorList>
            <person name="Jeong J.-H."/>
            <person name="Song I."/>
            <person name="Kim S."/>
            <person name="Choi T."/>
            <person name="Kim D."/>
            <person name="Ryu S."/>
            <person name="Kim W."/>
        </authorList>
    </citation>
    <scope>NUCLEOTIDE SEQUENCE [LARGE SCALE GENOMIC DNA]</scope>
    <source>
        <tissue evidence="2">Muscle</tissue>
    </source>
</reference>
<keyword evidence="1" id="KW-1133">Transmembrane helix</keyword>
<name>A0A5B7ESN4_PORTR</name>
<evidence type="ECO:0000256" key="1">
    <source>
        <dbReference type="SAM" id="Phobius"/>
    </source>
</evidence>
<comment type="caution">
    <text evidence="2">The sequence shown here is derived from an EMBL/GenBank/DDBJ whole genome shotgun (WGS) entry which is preliminary data.</text>
</comment>
<keyword evidence="1" id="KW-0812">Transmembrane</keyword>
<gene>
    <name evidence="2" type="ORF">E2C01_028757</name>
</gene>
<keyword evidence="3" id="KW-1185">Reference proteome</keyword>
<evidence type="ECO:0000313" key="3">
    <source>
        <dbReference type="Proteomes" id="UP000324222"/>
    </source>
</evidence>
<keyword evidence="1" id="KW-0472">Membrane</keyword>
<dbReference type="EMBL" id="VSRR010003250">
    <property type="protein sequence ID" value="MPC35334.1"/>
    <property type="molecule type" value="Genomic_DNA"/>
</dbReference>
<accession>A0A5B7ESN4</accession>
<dbReference type="AlphaFoldDB" id="A0A5B7ESN4"/>
<evidence type="ECO:0000313" key="2">
    <source>
        <dbReference type="EMBL" id="MPC35334.1"/>
    </source>
</evidence>
<protein>
    <submittedName>
        <fullName evidence="2">Uncharacterized protein</fullName>
    </submittedName>
</protein>
<proteinExistence type="predicted"/>
<feature type="transmembrane region" description="Helical" evidence="1">
    <location>
        <begin position="91"/>
        <end position="113"/>
    </location>
</feature>
<organism evidence="2 3">
    <name type="scientific">Portunus trituberculatus</name>
    <name type="common">Swimming crab</name>
    <name type="synonym">Neptunus trituberculatus</name>
    <dbReference type="NCBI Taxonomy" id="210409"/>
    <lineage>
        <taxon>Eukaryota</taxon>
        <taxon>Metazoa</taxon>
        <taxon>Ecdysozoa</taxon>
        <taxon>Arthropoda</taxon>
        <taxon>Crustacea</taxon>
        <taxon>Multicrustacea</taxon>
        <taxon>Malacostraca</taxon>
        <taxon>Eumalacostraca</taxon>
        <taxon>Eucarida</taxon>
        <taxon>Decapoda</taxon>
        <taxon>Pleocyemata</taxon>
        <taxon>Brachyura</taxon>
        <taxon>Eubrachyura</taxon>
        <taxon>Portunoidea</taxon>
        <taxon>Portunidae</taxon>
        <taxon>Portuninae</taxon>
        <taxon>Portunus</taxon>
    </lineage>
</organism>
<sequence>MDLHINATSQLSTTHIEAGFHQNYNTQAPSCPRQARGGFRFAIYRSGAEWVLAWVQVRDPRSRHHLGKPSSGSANHAVQDSLHNLDHGRNVIMLSFVALSRFTLFTLVLLSSVPSADRQATRFKAVSAILAVAGTQSRLVIRDAILNGPP</sequence>